<comment type="caution">
    <text evidence="5">The sequence shown here is derived from an EMBL/GenBank/DDBJ whole genome shotgun (WGS) entry which is preliminary data.</text>
</comment>
<name>A0A423H9M1_9PSED</name>
<evidence type="ECO:0000313" key="6">
    <source>
        <dbReference type="Proteomes" id="UP000286071"/>
    </source>
</evidence>
<evidence type="ECO:0000256" key="2">
    <source>
        <dbReference type="ARBA" id="ARBA00023125"/>
    </source>
</evidence>
<dbReference type="EMBL" id="MOBJ01000006">
    <property type="protein sequence ID" value="RON09862.1"/>
    <property type="molecule type" value="Genomic_DNA"/>
</dbReference>
<proteinExistence type="predicted"/>
<dbReference type="Gene3D" id="1.10.10.10">
    <property type="entry name" value="Winged helix-like DNA-binding domain superfamily/Winged helix DNA-binding domain"/>
    <property type="match status" value="1"/>
</dbReference>
<dbReference type="Pfam" id="PF13545">
    <property type="entry name" value="HTH_Crp_2"/>
    <property type="match status" value="1"/>
</dbReference>
<dbReference type="InterPro" id="IPR014710">
    <property type="entry name" value="RmlC-like_jellyroll"/>
</dbReference>
<dbReference type="InterPro" id="IPR012318">
    <property type="entry name" value="HTH_CRP"/>
</dbReference>
<organism evidence="5 6">
    <name type="scientific">Pseudomonas brassicacearum</name>
    <dbReference type="NCBI Taxonomy" id="930166"/>
    <lineage>
        <taxon>Bacteria</taxon>
        <taxon>Pseudomonadati</taxon>
        <taxon>Pseudomonadota</taxon>
        <taxon>Gammaproteobacteria</taxon>
        <taxon>Pseudomonadales</taxon>
        <taxon>Pseudomonadaceae</taxon>
        <taxon>Pseudomonas</taxon>
    </lineage>
</organism>
<dbReference type="GO" id="GO:0003700">
    <property type="term" value="F:DNA-binding transcription factor activity"/>
    <property type="evidence" value="ECO:0007669"/>
    <property type="project" value="TreeGrafter"/>
</dbReference>
<dbReference type="SUPFAM" id="SSF51206">
    <property type="entry name" value="cAMP-binding domain-like"/>
    <property type="match status" value="1"/>
</dbReference>
<evidence type="ECO:0000256" key="1">
    <source>
        <dbReference type="ARBA" id="ARBA00023015"/>
    </source>
</evidence>
<dbReference type="InterPro" id="IPR018490">
    <property type="entry name" value="cNMP-bd_dom_sf"/>
</dbReference>
<keyword evidence="3" id="KW-0804">Transcription</keyword>
<dbReference type="OrthoDB" id="8969464at2"/>
<accession>A0A423H9M1</accession>
<dbReference type="Proteomes" id="UP000286071">
    <property type="component" value="Unassembled WGS sequence"/>
</dbReference>
<dbReference type="SUPFAM" id="SSF46785">
    <property type="entry name" value="Winged helix' DNA-binding domain"/>
    <property type="match status" value="1"/>
</dbReference>
<evidence type="ECO:0000256" key="3">
    <source>
        <dbReference type="ARBA" id="ARBA00023163"/>
    </source>
</evidence>
<gene>
    <name evidence="5" type="ORF">BK659_08060</name>
</gene>
<dbReference type="InterPro" id="IPR036388">
    <property type="entry name" value="WH-like_DNA-bd_sf"/>
</dbReference>
<evidence type="ECO:0000313" key="5">
    <source>
        <dbReference type="EMBL" id="RON09862.1"/>
    </source>
</evidence>
<dbReference type="InterPro" id="IPR050397">
    <property type="entry name" value="Env_Response_Regulators"/>
</dbReference>
<evidence type="ECO:0000259" key="4">
    <source>
        <dbReference type="Pfam" id="PF13545"/>
    </source>
</evidence>
<protein>
    <submittedName>
        <fullName evidence="5">Crp/Fnr family transcriptional regulator</fullName>
    </submittedName>
</protein>
<dbReference type="Gene3D" id="2.60.120.10">
    <property type="entry name" value="Jelly Rolls"/>
    <property type="match status" value="1"/>
</dbReference>
<dbReference type="AlphaFoldDB" id="A0A423H9M1"/>
<dbReference type="PANTHER" id="PTHR24567">
    <property type="entry name" value="CRP FAMILY TRANSCRIPTIONAL REGULATORY PROTEIN"/>
    <property type="match status" value="1"/>
</dbReference>
<dbReference type="GO" id="GO:0003677">
    <property type="term" value="F:DNA binding"/>
    <property type="evidence" value="ECO:0007669"/>
    <property type="project" value="UniProtKB-KW"/>
</dbReference>
<feature type="domain" description="HTH crp-type" evidence="4">
    <location>
        <begin position="152"/>
        <end position="217"/>
    </location>
</feature>
<keyword evidence="1" id="KW-0805">Transcription regulation</keyword>
<dbReference type="RefSeq" id="WP_123424609.1">
    <property type="nucleotide sequence ID" value="NZ_MOBJ01000006.1"/>
</dbReference>
<sequence length="231" mass="25545">MPNTPGRQVENRLLQGLSKIDYGRLEAQCDKVELTVGTVLCEPGHPILHVYFPQTAFISQVVTLYSHPPLQMSLIGNEGMLGATLALGVNTAPMRAVVQGAGTCLRLSGLQLQVALRESPLLLRRLNQYLYVQMMQLAQTAACTHFHKIEPRLARWLLMTHDRAHGNHFHLTHMSLANMLGVRRSGVTLAAGALQQRGLIRYTRGEITILDRKGLEAASCECYSDTHSTPL</sequence>
<dbReference type="PANTHER" id="PTHR24567:SF74">
    <property type="entry name" value="HTH-TYPE TRANSCRIPTIONAL REGULATOR ARCR"/>
    <property type="match status" value="1"/>
</dbReference>
<dbReference type="GO" id="GO:0005829">
    <property type="term" value="C:cytosol"/>
    <property type="evidence" value="ECO:0007669"/>
    <property type="project" value="TreeGrafter"/>
</dbReference>
<keyword evidence="2" id="KW-0238">DNA-binding</keyword>
<reference evidence="5 6" key="1">
    <citation type="submission" date="2016-10" db="EMBL/GenBank/DDBJ databases">
        <title>Comparative genome analysis of multiple Pseudomonas spp. focuses on biocontrol and plant growth promoting traits.</title>
        <authorList>
            <person name="Tao X.-Y."/>
            <person name="Taylor C.G."/>
        </authorList>
    </citation>
    <scope>NUCLEOTIDE SEQUENCE [LARGE SCALE GENOMIC DNA]</scope>
    <source>
        <strain evidence="5 6">48H11</strain>
    </source>
</reference>
<dbReference type="InterPro" id="IPR036390">
    <property type="entry name" value="WH_DNA-bd_sf"/>
</dbReference>